<evidence type="ECO:0000313" key="3">
    <source>
        <dbReference type="Proteomes" id="UP000285013"/>
    </source>
</evidence>
<keyword evidence="1" id="KW-0472">Membrane</keyword>
<evidence type="ECO:0000256" key="1">
    <source>
        <dbReference type="SAM" id="Phobius"/>
    </source>
</evidence>
<reference evidence="2 3" key="1">
    <citation type="submission" date="2018-08" db="EMBL/GenBank/DDBJ databases">
        <title>A genome reference for cultivated species of the human gut microbiota.</title>
        <authorList>
            <person name="Zou Y."/>
            <person name="Xue W."/>
            <person name="Luo G."/>
        </authorList>
    </citation>
    <scope>NUCLEOTIDE SEQUENCE [LARGE SCALE GENOMIC DNA]</scope>
    <source>
        <strain evidence="2 3">AF36-16BH</strain>
    </source>
</reference>
<gene>
    <name evidence="2" type="ORF">DWZ95_18755</name>
</gene>
<keyword evidence="1" id="KW-0812">Transmembrane</keyword>
<organism evidence="2 3">
    <name type="scientific">Bacteroides intestinalis</name>
    <dbReference type="NCBI Taxonomy" id="329854"/>
    <lineage>
        <taxon>Bacteria</taxon>
        <taxon>Pseudomonadati</taxon>
        <taxon>Bacteroidota</taxon>
        <taxon>Bacteroidia</taxon>
        <taxon>Bacteroidales</taxon>
        <taxon>Bacteroidaceae</taxon>
        <taxon>Bacteroides</taxon>
    </lineage>
</organism>
<feature type="transmembrane region" description="Helical" evidence="1">
    <location>
        <begin position="64"/>
        <end position="87"/>
    </location>
</feature>
<feature type="transmembrane region" description="Helical" evidence="1">
    <location>
        <begin position="137"/>
        <end position="157"/>
    </location>
</feature>
<keyword evidence="1" id="KW-1133">Transmembrane helix</keyword>
<dbReference type="RefSeq" id="WP_118423478.1">
    <property type="nucleotide sequence ID" value="NZ_QRPE01000028.1"/>
</dbReference>
<dbReference type="AlphaFoldDB" id="A0A415N0Q7"/>
<feature type="transmembrane region" description="Helical" evidence="1">
    <location>
        <begin position="184"/>
        <end position="208"/>
    </location>
</feature>
<dbReference type="EMBL" id="QRPE01000028">
    <property type="protein sequence ID" value="RHL88483.1"/>
    <property type="molecule type" value="Genomic_DNA"/>
</dbReference>
<name>A0A415N0Q7_9BACE</name>
<accession>A0A415N0Q7</accession>
<feature type="transmembrane region" description="Helical" evidence="1">
    <location>
        <begin position="36"/>
        <end position="58"/>
    </location>
</feature>
<protein>
    <submittedName>
        <fullName evidence="2">Uncharacterized protein</fullName>
    </submittedName>
</protein>
<proteinExistence type="predicted"/>
<evidence type="ECO:0000313" key="2">
    <source>
        <dbReference type="EMBL" id="RHL88483.1"/>
    </source>
</evidence>
<dbReference type="Proteomes" id="UP000285013">
    <property type="component" value="Unassembled WGS sequence"/>
</dbReference>
<sequence length="221" mass="25729">MSVLERISFSNIVHDYINTFYNYGAKRNTAKSKPLLGDYILFLFTPVIISILLVLIGVRIDVSFFDLLISSLSIFTGLLFSLLTLVYDIGKKEKAELDKICQELDLYQDENFNFSKVSLQKSRKVKNEDKVVYIKEIFTQISFAIIMSIISICLIFLTQLNAPDLENFALNILSQEMIEMVKCLFLKIVTMLSYFLLIEFVLSLLLILRRFYSLYKLEFRE</sequence>
<comment type="caution">
    <text evidence="2">The sequence shown here is derived from an EMBL/GenBank/DDBJ whole genome shotgun (WGS) entry which is preliminary data.</text>
</comment>